<name>D6Z8B0_SEGRD</name>
<gene>
    <name evidence="1" type="ordered locus">Srot_1730</name>
</gene>
<dbReference type="EMBL" id="CP001958">
    <property type="protein sequence ID" value="ADG98190.1"/>
    <property type="molecule type" value="Genomic_DNA"/>
</dbReference>
<reference evidence="1 2" key="1">
    <citation type="journal article" date="2010" name="Stand. Genomic Sci.">
        <title>Complete genome sequence of Segniliparus rotundus type strain (CDC 1076).</title>
        <authorList>
            <person name="Sikorski J."/>
            <person name="Lapidus A."/>
            <person name="Copeland A."/>
            <person name="Misra M."/>
            <person name="Glavina Del Rio T."/>
            <person name="Nolan M."/>
            <person name="Lucas S."/>
            <person name="Chen F."/>
            <person name="Tice H."/>
            <person name="Cheng J.F."/>
            <person name="Jando M."/>
            <person name="Schneider S."/>
            <person name="Bruce D."/>
            <person name="Goodwin L."/>
            <person name="Pitluck S."/>
            <person name="Liolios K."/>
            <person name="Mikhailova N."/>
            <person name="Pati A."/>
            <person name="Ivanova N."/>
            <person name="Mavromatis K."/>
            <person name="Chen A."/>
            <person name="Palaniappan K."/>
            <person name="Chertkov O."/>
            <person name="Land M."/>
            <person name="Hauser L."/>
            <person name="Chang Y.J."/>
            <person name="Jeffries C.D."/>
            <person name="Brettin T."/>
            <person name="Detter J.C."/>
            <person name="Han C."/>
            <person name="Rohde M."/>
            <person name="Goker M."/>
            <person name="Bristow J."/>
            <person name="Eisen J.A."/>
            <person name="Markowitz V."/>
            <person name="Hugenholtz P."/>
            <person name="Kyrpides N.C."/>
            <person name="Klenk H.P."/>
        </authorList>
    </citation>
    <scope>NUCLEOTIDE SEQUENCE [LARGE SCALE GENOMIC DNA]</scope>
    <source>
        <strain evidence="2">ATCC BAA-972 / CDC 1076 / CIP 108378 / DSM 44985 / JCM 13578</strain>
    </source>
</reference>
<organism evidence="1 2">
    <name type="scientific">Segniliparus rotundus (strain ATCC BAA-972 / CDC 1076 / CIP 108378 / DSM 44985 / JCM 13578)</name>
    <dbReference type="NCBI Taxonomy" id="640132"/>
    <lineage>
        <taxon>Bacteria</taxon>
        <taxon>Bacillati</taxon>
        <taxon>Actinomycetota</taxon>
        <taxon>Actinomycetes</taxon>
        <taxon>Mycobacteriales</taxon>
        <taxon>Segniliparaceae</taxon>
        <taxon>Segniliparus</taxon>
    </lineage>
</organism>
<accession>D6Z8B0</accession>
<evidence type="ECO:0000313" key="2">
    <source>
        <dbReference type="Proteomes" id="UP000002247"/>
    </source>
</evidence>
<dbReference type="KEGG" id="srt:Srot_1730"/>
<dbReference type="HOGENOM" id="CLU_1554212_0_0_11"/>
<dbReference type="eggNOG" id="ENOG5033F8F">
    <property type="taxonomic scope" value="Bacteria"/>
</dbReference>
<sequence length="172" mass="19627">MTRMSGIDFTDPYWGDAVSGVEPGWRPIVRELDQKLRAAAPEFEYAQLKEKYGGLRVYLRFPENMPAQIRDRARELVREAEEKASRKCENCGTTGRLREDRAWVRTLCDECDVEGEDAGRVADGNRGDRLRRRWPCVSPRAALSAICGPVFWQLRSVSCAMILTCRKPTNCI</sequence>
<dbReference type="AlphaFoldDB" id="D6Z8B0"/>
<dbReference type="Proteomes" id="UP000002247">
    <property type="component" value="Chromosome"/>
</dbReference>
<dbReference type="STRING" id="640132.Srot_1730"/>
<proteinExistence type="predicted"/>
<keyword evidence="2" id="KW-1185">Reference proteome</keyword>
<protein>
    <submittedName>
        <fullName evidence="1">Uncharacterized protein</fullName>
    </submittedName>
</protein>
<evidence type="ECO:0000313" key="1">
    <source>
        <dbReference type="EMBL" id="ADG98190.1"/>
    </source>
</evidence>